<gene>
    <name evidence="6" type="ORF">PPAR00522_LOCUS13309</name>
</gene>
<dbReference type="EC" id="1.8.4.11" evidence="2"/>
<evidence type="ECO:0000256" key="4">
    <source>
        <dbReference type="ARBA" id="ARBA00030643"/>
    </source>
</evidence>
<dbReference type="PANTHER" id="PTHR43774">
    <property type="entry name" value="PEPTIDE METHIONINE SULFOXIDE REDUCTASE"/>
    <property type="match status" value="1"/>
</dbReference>
<accession>A0A7S0V5P0</accession>
<evidence type="ECO:0000256" key="3">
    <source>
        <dbReference type="ARBA" id="ARBA00023002"/>
    </source>
</evidence>
<feature type="domain" description="Peptide methionine sulphoxide reductase MsrA" evidence="5">
    <location>
        <begin position="88"/>
        <end position="217"/>
    </location>
</feature>
<comment type="similarity">
    <text evidence="1">Belongs to the MsrA Met sulfoxide reductase family.</text>
</comment>
<dbReference type="InterPro" id="IPR036509">
    <property type="entry name" value="Met_Sox_Rdtase_MsrA_sf"/>
</dbReference>
<name>A0A7S0V5P0_9CHLO</name>
<evidence type="ECO:0000256" key="2">
    <source>
        <dbReference type="ARBA" id="ARBA00012502"/>
    </source>
</evidence>
<protein>
    <recommendedName>
        <fullName evidence="2">peptide-methionine (S)-S-oxide reductase</fullName>
        <ecNumber evidence="2">1.8.4.11</ecNumber>
    </recommendedName>
    <alternativeName>
        <fullName evidence="4">Peptide-methionine (S)-S-oxide reductase</fullName>
    </alternativeName>
</protein>
<dbReference type="HAMAP" id="MF_01401">
    <property type="entry name" value="MsrA"/>
    <property type="match status" value="1"/>
</dbReference>
<evidence type="ECO:0000256" key="1">
    <source>
        <dbReference type="ARBA" id="ARBA00005591"/>
    </source>
</evidence>
<organism evidence="6">
    <name type="scientific">Polytomella parva</name>
    <dbReference type="NCBI Taxonomy" id="51329"/>
    <lineage>
        <taxon>Eukaryota</taxon>
        <taxon>Viridiplantae</taxon>
        <taxon>Chlorophyta</taxon>
        <taxon>core chlorophytes</taxon>
        <taxon>Chlorophyceae</taxon>
        <taxon>CS clade</taxon>
        <taxon>Chlamydomonadales</taxon>
        <taxon>Chlamydomonadaceae</taxon>
        <taxon>Polytomella</taxon>
    </lineage>
</organism>
<evidence type="ECO:0000313" key="6">
    <source>
        <dbReference type="EMBL" id="CAD8777840.1"/>
    </source>
</evidence>
<sequence length="294" mass="32329">MLSLQYLVKFKSCVHKRRLLASNPAPSSFRPCRLMSSNESTTFLGRLSKLASILTSSTSQIDPSSTISCAVFMPDSSRAAPLRDEEVITVGGGCFWCVEACLSRVKGVRSAISGYAGGNVKTPTYEQVCSGRTGHTEVVRVTFDPNVISARELYGMFFSCHDPTTLNRQGHDIGSQYRSAVYCHSPLQLRVVQEVINYVESEKLYGDKPVVTEVKMTSSDDINYPDEAPDASQASSKFNLPAQVGRLGLPFFPAEGYHQGYFGENPGQGYCVAVVSPKVTKFRKQFLQFLKEDA</sequence>
<reference evidence="6" key="1">
    <citation type="submission" date="2021-01" db="EMBL/GenBank/DDBJ databases">
        <authorList>
            <person name="Corre E."/>
            <person name="Pelletier E."/>
            <person name="Niang G."/>
            <person name="Scheremetjew M."/>
            <person name="Finn R."/>
            <person name="Kale V."/>
            <person name="Holt S."/>
            <person name="Cochrane G."/>
            <person name="Meng A."/>
            <person name="Brown T."/>
            <person name="Cohen L."/>
        </authorList>
    </citation>
    <scope>NUCLEOTIDE SEQUENCE</scope>
    <source>
        <strain evidence="6">SAG 63-3</strain>
    </source>
</reference>
<evidence type="ECO:0000259" key="5">
    <source>
        <dbReference type="Pfam" id="PF01625"/>
    </source>
</evidence>
<dbReference type="SUPFAM" id="SSF55068">
    <property type="entry name" value="Peptide methionine sulfoxide reductase"/>
    <property type="match status" value="2"/>
</dbReference>
<dbReference type="Gene3D" id="3.30.1060.10">
    <property type="entry name" value="Peptide methionine sulphoxide reductase MsrA"/>
    <property type="match status" value="1"/>
</dbReference>
<dbReference type="Pfam" id="PF01625">
    <property type="entry name" value="PMSR"/>
    <property type="match status" value="1"/>
</dbReference>
<dbReference type="GO" id="GO:0008113">
    <property type="term" value="F:peptide-methionine (S)-S-oxide reductase activity"/>
    <property type="evidence" value="ECO:0007669"/>
    <property type="project" value="UniProtKB-EC"/>
</dbReference>
<dbReference type="InterPro" id="IPR002569">
    <property type="entry name" value="Met_Sox_Rdtase_MsrA_dom"/>
</dbReference>
<dbReference type="PANTHER" id="PTHR43774:SF1">
    <property type="entry name" value="PEPTIDE METHIONINE SULFOXIDE REDUCTASE MSRA 2"/>
    <property type="match status" value="1"/>
</dbReference>
<proteinExistence type="inferred from homology"/>
<keyword evidence="3" id="KW-0560">Oxidoreductase</keyword>
<dbReference type="NCBIfam" id="TIGR00401">
    <property type="entry name" value="msrA"/>
    <property type="match status" value="1"/>
</dbReference>
<dbReference type="AlphaFoldDB" id="A0A7S0V5P0"/>
<dbReference type="EMBL" id="HBFM01020437">
    <property type="protein sequence ID" value="CAD8777840.1"/>
    <property type="molecule type" value="Transcribed_RNA"/>
</dbReference>